<dbReference type="SUPFAM" id="SSF50475">
    <property type="entry name" value="FMN-binding split barrel"/>
    <property type="match status" value="1"/>
</dbReference>
<dbReference type="InterPro" id="IPR012349">
    <property type="entry name" value="Split_barrel_FMN-bd"/>
</dbReference>
<dbReference type="PANTHER" id="PTHR42815:SF2">
    <property type="entry name" value="FAD-BINDING, PUTATIVE (AFU_ORTHOLOGUE AFUA_6G07600)-RELATED"/>
    <property type="match status" value="1"/>
</dbReference>
<name>A0ABT6WPP1_9ACTN</name>
<protein>
    <submittedName>
        <fullName evidence="1">Pyridoxamine 5'-phosphate oxidase family protein</fullName>
    </submittedName>
</protein>
<dbReference type="PANTHER" id="PTHR42815">
    <property type="entry name" value="FAD-BINDING, PUTATIVE (AFU_ORTHOLOGUE AFUA_6G07600)-RELATED"/>
    <property type="match status" value="1"/>
</dbReference>
<evidence type="ECO:0000313" key="1">
    <source>
        <dbReference type="EMBL" id="MDI6101677.1"/>
    </source>
</evidence>
<gene>
    <name evidence="1" type="ORF">QLQ12_23935</name>
</gene>
<keyword evidence="2" id="KW-1185">Reference proteome</keyword>
<dbReference type="RefSeq" id="WP_282762661.1">
    <property type="nucleotide sequence ID" value="NZ_JASCTH010000016.1"/>
</dbReference>
<sequence length="298" mass="32586">MPHPGEEELQSRAGLSRQAWGSAGVGATIPPVAAEFLAEQRFLVIAATDDAGAAWVSPLSGRPGFTHARDERTVVVGRLPATGDPLAGRFGAERDIGMIAIEPARRRRMRVNGRARRDGDHLVIHTEQVYSNCPKYIQTRTPSEGPPHQRGAVTVTRELTAAQQRWIVAADTFFIGTYAAGLGIDASHRGGRPGFVTVTGDDRIVWPEYVGNSMFMTMGNLLLEPRCGLLFLDWTRGHTLHLTGRARLDEDPERVAAVPGAQRLVDFRVDRVVEVAGGLPDRWAFGEFFRHNPPVLSA</sequence>
<dbReference type="Gene3D" id="2.30.110.10">
    <property type="entry name" value="Electron Transport, Fmn-binding Protein, Chain A"/>
    <property type="match status" value="2"/>
</dbReference>
<evidence type="ECO:0000313" key="2">
    <source>
        <dbReference type="Proteomes" id="UP001241758"/>
    </source>
</evidence>
<organism evidence="1 2">
    <name type="scientific">Actinoplanes sandaracinus</name>
    <dbReference type="NCBI Taxonomy" id="3045177"/>
    <lineage>
        <taxon>Bacteria</taxon>
        <taxon>Bacillati</taxon>
        <taxon>Actinomycetota</taxon>
        <taxon>Actinomycetes</taxon>
        <taxon>Micromonosporales</taxon>
        <taxon>Micromonosporaceae</taxon>
        <taxon>Actinoplanes</taxon>
    </lineage>
</organism>
<dbReference type="Proteomes" id="UP001241758">
    <property type="component" value="Unassembled WGS sequence"/>
</dbReference>
<dbReference type="EMBL" id="JASCTH010000016">
    <property type="protein sequence ID" value="MDI6101677.1"/>
    <property type="molecule type" value="Genomic_DNA"/>
</dbReference>
<reference evidence="1 2" key="1">
    <citation type="submission" date="2023-05" db="EMBL/GenBank/DDBJ databases">
        <title>Actinoplanes sp. NEAU-A12 genome sequencing.</title>
        <authorList>
            <person name="Wang Z.-S."/>
        </authorList>
    </citation>
    <scope>NUCLEOTIDE SEQUENCE [LARGE SCALE GENOMIC DNA]</scope>
    <source>
        <strain evidence="1 2">NEAU-A12</strain>
    </source>
</reference>
<proteinExistence type="predicted"/>
<accession>A0ABT6WPP1</accession>
<comment type="caution">
    <text evidence="1">The sequence shown here is derived from an EMBL/GenBank/DDBJ whole genome shotgun (WGS) entry which is preliminary data.</text>
</comment>